<proteinExistence type="predicted"/>
<dbReference type="AlphaFoldDB" id="A0A8T1W2R1"/>
<name>A0A8T1W2R1_9STRA</name>
<dbReference type="OrthoDB" id="167036at2759"/>
<feature type="compositionally biased region" description="Basic and acidic residues" evidence="2">
    <location>
        <begin position="91"/>
        <end position="109"/>
    </location>
</feature>
<evidence type="ECO:0000313" key="4">
    <source>
        <dbReference type="Proteomes" id="UP000694044"/>
    </source>
</evidence>
<feature type="compositionally biased region" description="Basic residues" evidence="2">
    <location>
        <begin position="332"/>
        <end position="341"/>
    </location>
</feature>
<feature type="coiled-coil region" evidence="1">
    <location>
        <begin position="187"/>
        <end position="214"/>
    </location>
</feature>
<keyword evidence="4" id="KW-1185">Reference proteome</keyword>
<evidence type="ECO:0000256" key="2">
    <source>
        <dbReference type="SAM" id="MobiDB-lite"/>
    </source>
</evidence>
<keyword evidence="1" id="KW-0175">Coiled coil</keyword>
<accession>A0A8T1W2R1</accession>
<gene>
    <name evidence="3" type="ORF">PHYPSEUDO_000332</name>
</gene>
<feature type="region of interest" description="Disordered" evidence="2">
    <location>
        <begin position="461"/>
        <end position="484"/>
    </location>
</feature>
<dbReference type="Proteomes" id="UP000694044">
    <property type="component" value="Unassembled WGS sequence"/>
</dbReference>
<evidence type="ECO:0000313" key="3">
    <source>
        <dbReference type="EMBL" id="KAG7386403.1"/>
    </source>
</evidence>
<feature type="region of interest" description="Disordered" evidence="2">
    <location>
        <begin position="311"/>
        <end position="348"/>
    </location>
</feature>
<feature type="compositionally biased region" description="Low complexity" evidence="2">
    <location>
        <begin position="318"/>
        <end position="331"/>
    </location>
</feature>
<comment type="caution">
    <text evidence="3">The sequence shown here is derived from an EMBL/GenBank/DDBJ whole genome shotgun (WGS) entry which is preliminary data.</text>
</comment>
<protein>
    <submittedName>
        <fullName evidence="3">Uncharacterized protein</fullName>
    </submittedName>
</protein>
<organism evidence="3 4">
    <name type="scientific">Phytophthora pseudosyringae</name>
    <dbReference type="NCBI Taxonomy" id="221518"/>
    <lineage>
        <taxon>Eukaryota</taxon>
        <taxon>Sar</taxon>
        <taxon>Stramenopiles</taxon>
        <taxon>Oomycota</taxon>
        <taxon>Peronosporomycetes</taxon>
        <taxon>Peronosporales</taxon>
        <taxon>Peronosporaceae</taxon>
        <taxon>Phytophthora</taxon>
    </lineage>
</organism>
<feature type="region of interest" description="Disordered" evidence="2">
    <location>
        <begin position="70"/>
        <end position="136"/>
    </location>
</feature>
<dbReference type="EMBL" id="JAGDFM010000101">
    <property type="protein sequence ID" value="KAG7386403.1"/>
    <property type="molecule type" value="Genomic_DNA"/>
</dbReference>
<reference evidence="3" key="1">
    <citation type="submission" date="2021-02" db="EMBL/GenBank/DDBJ databases">
        <authorList>
            <person name="Palmer J.M."/>
        </authorList>
    </citation>
    <scope>NUCLEOTIDE SEQUENCE</scope>
    <source>
        <strain evidence="3">SCRP734</strain>
    </source>
</reference>
<evidence type="ECO:0000256" key="1">
    <source>
        <dbReference type="SAM" id="Coils"/>
    </source>
</evidence>
<feature type="region of interest" description="Disordered" evidence="2">
    <location>
        <begin position="417"/>
        <end position="442"/>
    </location>
</feature>
<feature type="region of interest" description="Disordered" evidence="2">
    <location>
        <begin position="1"/>
        <end position="50"/>
    </location>
</feature>
<sequence length="519" mass="58540">MTRRRSYSRELQGANHCSSSSSESSESDIESSCDSDASSDGLELGLAGTSESQQNFKRLRRIFLNRPIKVNKRKEESNQRRRRSPNSRDGPQLERRPARSSVVERRRDSNSSNTSSAIEGRDVNRLRQNPTGSSARPIQAAIDQHLKALWEQLKRHSAQRDSSTHTLKPQLFVLSVCGSNLDLLLAANQVQSVLEQAVDELEFLKQQEERALETQVRIIREVSSFVTEKHATHGSNHFSTLLWLAQSYALRLEVFQQQYLNEVAEIEDEMYASIRKRQEEGDATILAAAKKLQDQTQHALLKDLASMNNESIEEPLDSSSLSTDSSSASQSKGRRHRSVRQLRHDPLSSTRIEPIVKQTSPVSQQRAKLQAFEEKLAAFSPESLSRVKNELATPVRRRRAEKVPPKCKREVVTPIYSHSVGTNNSPDDQVAHDSDGWRASPLSPLREGSSYWKNGISLEARDGEGRNYDGPSRSTPTTGRGQAPLLSRRFLRPEEEEELRRLRTSIGLAKDWMAKNSRA</sequence>
<feature type="compositionally biased region" description="Polar residues" evidence="2">
    <location>
        <begin position="126"/>
        <end position="136"/>
    </location>
</feature>